<dbReference type="EMBL" id="DQBS01000160">
    <property type="protein sequence ID" value="HCO70338.1"/>
    <property type="molecule type" value="Genomic_DNA"/>
</dbReference>
<evidence type="ECO:0000256" key="1">
    <source>
        <dbReference type="ARBA" id="ARBA00022679"/>
    </source>
</evidence>
<organism evidence="4 5">
    <name type="scientific">Mesotoga infera</name>
    <dbReference type="NCBI Taxonomy" id="1236046"/>
    <lineage>
        <taxon>Bacteria</taxon>
        <taxon>Thermotogati</taxon>
        <taxon>Thermotogota</taxon>
        <taxon>Thermotogae</taxon>
        <taxon>Kosmotogales</taxon>
        <taxon>Kosmotogaceae</taxon>
        <taxon>Mesotoga</taxon>
    </lineage>
</organism>
<dbReference type="FunFam" id="3.90.550.10:FF:000003">
    <property type="entry name" value="2-C-methyl-D-erythritol 4-phosphate cytidylyltransferase"/>
    <property type="match status" value="1"/>
</dbReference>
<dbReference type="PATRIC" id="fig|1236046.5.peg.1577"/>
<keyword evidence="2 4" id="KW-0548">Nucleotidyltransferase</keyword>
<dbReference type="EMBL" id="LGGW01000023">
    <property type="protein sequence ID" value="KUK90693.1"/>
    <property type="molecule type" value="Genomic_DNA"/>
</dbReference>
<dbReference type="SUPFAM" id="SSF53448">
    <property type="entry name" value="Nucleotide-diphospho-sugar transferases"/>
    <property type="match status" value="1"/>
</dbReference>
<dbReference type="InterPro" id="IPR018294">
    <property type="entry name" value="ISPD_synthase_CS"/>
</dbReference>
<evidence type="ECO:0000313" key="6">
    <source>
        <dbReference type="Proteomes" id="UP000264215"/>
    </source>
</evidence>
<keyword evidence="1 4" id="KW-0808">Transferase</keyword>
<dbReference type="AlphaFoldDB" id="A0A101I8M3"/>
<gene>
    <name evidence="3" type="ORF">DIT26_07180</name>
    <name evidence="4" type="ORF">XE02_0422</name>
</gene>
<dbReference type="PANTHER" id="PTHR32125">
    <property type="entry name" value="2-C-METHYL-D-ERYTHRITOL 4-PHOSPHATE CYTIDYLYLTRANSFERASE, CHLOROPLASTIC"/>
    <property type="match status" value="1"/>
</dbReference>
<proteinExistence type="predicted"/>
<dbReference type="PANTHER" id="PTHR32125:SF4">
    <property type="entry name" value="2-C-METHYL-D-ERYTHRITOL 4-PHOSPHATE CYTIDYLYLTRANSFERASE, CHLOROPLASTIC"/>
    <property type="match status" value="1"/>
</dbReference>
<evidence type="ECO:0000313" key="3">
    <source>
        <dbReference type="EMBL" id="HCO70338.1"/>
    </source>
</evidence>
<dbReference type="Gene3D" id="3.90.550.10">
    <property type="entry name" value="Spore Coat Polysaccharide Biosynthesis Protein SpsA, Chain A"/>
    <property type="match status" value="1"/>
</dbReference>
<dbReference type="CDD" id="cd02516">
    <property type="entry name" value="CDP-ME_synthetase"/>
    <property type="match status" value="1"/>
</dbReference>
<reference evidence="4" key="1">
    <citation type="journal article" date="2015" name="MBio">
        <title>Genome-resolved metagenomic analysis reveals roles for candidate phyla and other microbial community members in biogeochemical transformations in oil reservoirs.</title>
        <authorList>
            <person name="Hu P."/>
            <person name="Tom L."/>
            <person name="Singh A."/>
            <person name="Thomas B.C."/>
            <person name="Baker B.J."/>
            <person name="Piceno Y.M."/>
            <person name="Andersen G.L."/>
            <person name="Banfield J.F."/>
        </authorList>
    </citation>
    <scope>NUCLEOTIDE SEQUENCE [LARGE SCALE GENOMIC DNA]</scope>
    <source>
        <strain evidence="4">46_70</strain>
    </source>
</reference>
<protein>
    <submittedName>
        <fullName evidence="4">2-C-methyl-D-erythritol 4-phosphate cytidylyltransferase</fullName>
    </submittedName>
</protein>
<dbReference type="GO" id="GO:0050518">
    <property type="term" value="F:2-C-methyl-D-erythritol 4-phosphate cytidylyltransferase activity"/>
    <property type="evidence" value="ECO:0007669"/>
    <property type="project" value="UniProtKB-ARBA"/>
</dbReference>
<dbReference type="Proteomes" id="UP000264215">
    <property type="component" value="Unassembled WGS sequence"/>
</dbReference>
<evidence type="ECO:0000313" key="4">
    <source>
        <dbReference type="EMBL" id="KUK90693.1"/>
    </source>
</evidence>
<sequence>MKTGALIVAGGLGLRMHCSLPKQFMSLAGKEIFVRSVEIFHGSAYVDFIVLVIHHDWIGQARKILEKRGIDSVSVVSGGETRQESVQNGLLFFETIKPEIVMIHDAARPFFSNKQIPEILRLIDPGTGVVVTEKATDTVYLVQDEVVVDVPNRSNLRRAETPQTFTFNEILQAHRKAVADGIQSSTDDAQLFIECGGSVVTVDSIVPNPKITTPLDFEMAELMINREYDFNRKN</sequence>
<reference evidence="3 6" key="3">
    <citation type="journal article" date="2018" name="Nat. Biotechnol.">
        <title>A standardized bacterial taxonomy based on genome phylogeny substantially revises the tree of life.</title>
        <authorList>
            <person name="Parks D.H."/>
            <person name="Chuvochina M."/>
            <person name="Waite D.W."/>
            <person name="Rinke C."/>
            <person name="Skarshewski A."/>
            <person name="Chaumeil P.A."/>
            <person name="Hugenholtz P."/>
        </authorList>
    </citation>
    <scope>NUCLEOTIDE SEQUENCE [LARGE SCALE GENOMIC DNA]</scope>
    <source>
        <strain evidence="3">UBA9905</strain>
    </source>
</reference>
<dbReference type="Pfam" id="PF01128">
    <property type="entry name" value="IspD"/>
    <property type="match status" value="1"/>
</dbReference>
<dbReference type="GO" id="GO:0008299">
    <property type="term" value="P:isoprenoid biosynthetic process"/>
    <property type="evidence" value="ECO:0007669"/>
    <property type="project" value="InterPro"/>
</dbReference>
<name>A0A101I8M3_9BACT</name>
<comment type="caution">
    <text evidence="4">The sequence shown here is derived from an EMBL/GenBank/DDBJ whole genome shotgun (WGS) entry which is preliminary data.</text>
</comment>
<dbReference type="Proteomes" id="UP000055014">
    <property type="component" value="Unassembled WGS sequence"/>
</dbReference>
<evidence type="ECO:0000256" key="2">
    <source>
        <dbReference type="ARBA" id="ARBA00022695"/>
    </source>
</evidence>
<dbReference type="InterPro" id="IPR050088">
    <property type="entry name" value="IspD/TarI_cytidylyltransf_bact"/>
</dbReference>
<dbReference type="InterPro" id="IPR029044">
    <property type="entry name" value="Nucleotide-diphossugar_trans"/>
</dbReference>
<accession>A0A101I8M3</accession>
<evidence type="ECO:0000313" key="5">
    <source>
        <dbReference type="Proteomes" id="UP000055014"/>
    </source>
</evidence>
<dbReference type="InterPro" id="IPR034683">
    <property type="entry name" value="IspD/TarI"/>
</dbReference>
<reference evidence="5" key="2">
    <citation type="journal article" date="2015" name="MBio">
        <title>Genome-Resolved Metagenomic Analysis Reveals Roles for Candidate Phyla and Other Microbial Community Members in Biogeochemical Transformations in Oil Reservoirs.</title>
        <authorList>
            <person name="Hu P."/>
            <person name="Tom L."/>
            <person name="Singh A."/>
            <person name="Thomas B.C."/>
            <person name="Baker B.J."/>
            <person name="Piceno Y.M."/>
            <person name="Andersen G.L."/>
            <person name="Banfield J.F."/>
        </authorList>
    </citation>
    <scope>NUCLEOTIDE SEQUENCE [LARGE SCALE GENOMIC DNA]</scope>
</reference>
<dbReference type="PROSITE" id="PS01295">
    <property type="entry name" value="ISPD"/>
    <property type="match status" value="1"/>
</dbReference>